<name>A0ABR0BM30_PURLI</name>
<feature type="region of interest" description="Disordered" evidence="1">
    <location>
        <begin position="1"/>
        <end position="89"/>
    </location>
</feature>
<gene>
    <name evidence="2" type="ORF">Purlil1_10665</name>
</gene>
<keyword evidence="3" id="KW-1185">Reference proteome</keyword>
<feature type="compositionally biased region" description="Basic and acidic residues" evidence="1">
    <location>
        <begin position="64"/>
        <end position="79"/>
    </location>
</feature>
<accession>A0ABR0BM30</accession>
<reference evidence="2 3" key="1">
    <citation type="journal article" date="2024" name="Microbiol. Resour. Announc.">
        <title>Genome annotations for the ascomycete fungi Trichoderma harzianum, Trichoderma aggressivum, and Purpureocillium lilacinum.</title>
        <authorList>
            <person name="Beijen E.P.W."/>
            <person name="Ohm R.A."/>
        </authorList>
    </citation>
    <scope>NUCLEOTIDE SEQUENCE [LARGE SCALE GENOMIC DNA]</scope>
    <source>
        <strain evidence="2 3">CBS 150709</strain>
    </source>
</reference>
<evidence type="ECO:0000313" key="2">
    <source>
        <dbReference type="EMBL" id="KAK4083428.1"/>
    </source>
</evidence>
<dbReference type="Proteomes" id="UP001287286">
    <property type="component" value="Unassembled WGS sequence"/>
</dbReference>
<proteinExistence type="predicted"/>
<protein>
    <submittedName>
        <fullName evidence="2">Uncharacterized protein</fullName>
    </submittedName>
</protein>
<feature type="region of interest" description="Disordered" evidence="1">
    <location>
        <begin position="158"/>
        <end position="188"/>
    </location>
</feature>
<sequence length="188" mass="20575">MSKSESEASTLTSNPEYFEKPTPTESATMQDQEERRLQAEAAYRWGKTPSSSGGPAETDPARLPADHPVHKIPPETQEKMRKKGINPVLRAEMDEVTKGQGKERGFWSKFGLTSTGTGRLVEALDTRPEPTPKFVCSRRGVPLVVAMNQYRCHRCVGGPSGPPPPSQLLRLAPSSTLEHSGVRVPQAN</sequence>
<evidence type="ECO:0000256" key="1">
    <source>
        <dbReference type="SAM" id="MobiDB-lite"/>
    </source>
</evidence>
<evidence type="ECO:0000313" key="3">
    <source>
        <dbReference type="Proteomes" id="UP001287286"/>
    </source>
</evidence>
<comment type="caution">
    <text evidence="2">The sequence shown here is derived from an EMBL/GenBank/DDBJ whole genome shotgun (WGS) entry which is preliminary data.</text>
</comment>
<organism evidence="2 3">
    <name type="scientific">Purpureocillium lilacinum</name>
    <name type="common">Paecilomyces lilacinus</name>
    <dbReference type="NCBI Taxonomy" id="33203"/>
    <lineage>
        <taxon>Eukaryota</taxon>
        <taxon>Fungi</taxon>
        <taxon>Dikarya</taxon>
        <taxon>Ascomycota</taxon>
        <taxon>Pezizomycotina</taxon>
        <taxon>Sordariomycetes</taxon>
        <taxon>Hypocreomycetidae</taxon>
        <taxon>Hypocreales</taxon>
        <taxon>Ophiocordycipitaceae</taxon>
        <taxon>Purpureocillium</taxon>
    </lineage>
</organism>
<dbReference type="EMBL" id="JAWRVI010000056">
    <property type="protein sequence ID" value="KAK4083428.1"/>
    <property type="molecule type" value="Genomic_DNA"/>
</dbReference>